<evidence type="ECO:0000313" key="3">
    <source>
        <dbReference type="Proteomes" id="UP000572984"/>
    </source>
</evidence>
<dbReference type="Pfam" id="PF14023">
    <property type="entry name" value="Bestrophin-like"/>
    <property type="match status" value="1"/>
</dbReference>
<dbReference type="EMBL" id="JACDXJ010000001">
    <property type="protein sequence ID" value="MBA1156796.1"/>
    <property type="molecule type" value="Genomic_DNA"/>
</dbReference>
<sequence>MAAILQIPAWLGALLAMLLAITVSALPFIVLRRLLSDDLPTKTRDVAETVAVRIGTVHSLILALVFAEAQSTHTNLQQEVSKEITTIEHVVLELNQWNGPEKEVLRGQLAAYVTAVLQNEWHAAAHPRGSREARQAYNELDIGILNLKADTPQQQSLRARMIMNMDDLQDHRKARLALAHRGLPDLFWWMALTGFAITVGFFLIFPANLVHIAILSVYGAYTGLALYFILALSHPYAGPAAIDTAPYEMVLEDELRGS</sequence>
<evidence type="ECO:0000256" key="1">
    <source>
        <dbReference type="SAM" id="Phobius"/>
    </source>
</evidence>
<name>A0A838BQT5_9HYPH</name>
<protein>
    <submittedName>
        <fullName evidence="2">DUF4239 domain-containing protein</fullName>
    </submittedName>
</protein>
<keyword evidence="1" id="KW-0472">Membrane</keyword>
<reference evidence="2 3" key="1">
    <citation type="submission" date="2020-07" db="EMBL/GenBank/DDBJ databases">
        <title>Draft genome and description of Microvirga mediterraneensis Marseille-Q2068 sp. nov.</title>
        <authorList>
            <person name="Boxberger M."/>
        </authorList>
    </citation>
    <scope>NUCLEOTIDE SEQUENCE [LARGE SCALE GENOMIC DNA]</scope>
    <source>
        <strain evidence="2 3">Marseille-Q2068</strain>
    </source>
</reference>
<dbReference type="InterPro" id="IPR025333">
    <property type="entry name" value="DUF4239"/>
</dbReference>
<comment type="caution">
    <text evidence="2">The sequence shown here is derived from an EMBL/GenBank/DDBJ whole genome shotgun (WGS) entry which is preliminary data.</text>
</comment>
<accession>A0A838BQT5</accession>
<dbReference type="RefSeq" id="WP_181052323.1">
    <property type="nucleotide sequence ID" value="NZ_JACDXJ010000001.1"/>
</dbReference>
<feature type="transmembrane region" description="Helical" evidence="1">
    <location>
        <begin position="7"/>
        <end position="30"/>
    </location>
</feature>
<keyword evidence="1" id="KW-0812">Transmembrane</keyword>
<keyword evidence="1" id="KW-1133">Transmembrane helix</keyword>
<evidence type="ECO:0000313" key="2">
    <source>
        <dbReference type="EMBL" id="MBA1156796.1"/>
    </source>
</evidence>
<dbReference type="AlphaFoldDB" id="A0A838BQT5"/>
<gene>
    <name evidence="2" type="ORF">H0S73_11725</name>
</gene>
<feature type="transmembrane region" description="Helical" evidence="1">
    <location>
        <begin position="186"/>
        <end position="205"/>
    </location>
</feature>
<proteinExistence type="predicted"/>
<feature type="transmembrane region" description="Helical" evidence="1">
    <location>
        <begin position="211"/>
        <end position="232"/>
    </location>
</feature>
<keyword evidence="3" id="KW-1185">Reference proteome</keyword>
<dbReference type="Proteomes" id="UP000572984">
    <property type="component" value="Unassembled WGS sequence"/>
</dbReference>
<organism evidence="2 3">
    <name type="scientific">Microvirga mediterraneensis</name>
    <dbReference type="NCBI Taxonomy" id="2754695"/>
    <lineage>
        <taxon>Bacteria</taxon>
        <taxon>Pseudomonadati</taxon>
        <taxon>Pseudomonadota</taxon>
        <taxon>Alphaproteobacteria</taxon>
        <taxon>Hyphomicrobiales</taxon>
        <taxon>Methylobacteriaceae</taxon>
        <taxon>Microvirga</taxon>
    </lineage>
</organism>